<organism evidence="1 2">
    <name type="scientific">Paractinoplanes tereljensis</name>
    <dbReference type="NCBI Taxonomy" id="571912"/>
    <lineage>
        <taxon>Bacteria</taxon>
        <taxon>Bacillati</taxon>
        <taxon>Actinomycetota</taxon>
        <taxon>Actinomycetes</taxon>
        <taxon>Micromonosporales</taxon>
        <taxon>Micromonosporaceae</taxon>
        <taxon>Paractinoplanes</taxon>
    </lineage>
</organism>
<evidence type="ECO:0000313" key="2">
    <source>
        <dbReference type="Proteomes" id="UP000623608"/>
    </source>
</evidence>
<dbReference type="RefSeq" id="WP_203809400.1">
    <property type="nucleotide sequence ID" value="NZ_BOMY01000033.1"/>
</dbReference>
<evidence type="ECO:0000313" key="1">
    <source>
        <dbReference type="EMBL" id="GIF22171.1"/>
    </source>
</evidence>
<comment type="caution">
    <text evidence="1">The sequence shown here is derived from an EMBL/GenBank/DDBJ whole genome shotgun (WGS) entry which is preliminary data.</text>
</comment>
<keyword evidence="2" id="KW-1185">Reference proteome</keyword>
<dbReference type="Proteomes" id="UP000623608">
    <property type="component" value="Unassembled WGS sequence"/>
</dbReference>
<sequence length="69" mass="7765">MSMRIGNTDGTRWESHIASIHLTTDWRRLNADAMAGADQRVIAADKAAIVESRHEYAQVHGRTRFDVTV</sequence>
<proteinExistence type="predicted"/>
<protein>
    <submittedName>
        <fullName evidence="1">Uncharacterized protein</fullName>
    </submittedName>
</protein>
<dbReference type="AlphaFoldDB" id="A0A919NNL5"/>
<name>A0A919NNL5_9ACTN</name>
<reference evidence="1" key="1">
    <citation type="submission" date="2021-01" db="EMBL/GenBank/DDBJ databases">
        <title>Whole genome shotgun sequence of Actinoplanes tereljensis NBRC 105297.</title>
        <authorList>
            <person name="Komaki H."/>
            <person name="Tamura T."/>
        </authorList>
    </citation>
    <scope>NUCLEOTIDE SEQUENCE</scope>
    <source>
        <strain evidence="1">NBRC 105297</strain>
    </source>
</reference>
<accession>A0A919NNL5</accession>
<gene>
    <name evidence="1" type="ORF">Ate02nite_49010</name>
</gene>
<dbReference type="EMBL" id="BOMY01000033">
    <property type="protein sequence ID" value="GIF22171.1"/>
    <property type="molecule type" value="Genomic_DNA"/>
</dbReference>